<dbReference type="AlphaFoldDB" id="A0AAV9FAI7"/>
<name>A0AAV9FAI7_ACOCL</name>
<reference evidence="2" key="2">
    <citation type="submission" date="2023-06" db="EMBL/GenBank/DDBJ databases">
        <authorList>
            <person name="Ma L."/>
            <person name="Liu K.-W."/>
            <person name="Li Z."/>
            <person name="Hsiao Y.-Y."/>
            <person name="Qi Y."/>
            <person name="Fu T."/>
            <person name="Tang G."/>
            <person name="Zhang D."/>
            <person name="Sun W.-H."/>
            <person name="Liu D.-K."/>
            <person name="Li Y."/>
            <person name="Chen G.-Z."/>
            <person name="Liu X.-D."/>
            <person name="Liao X.-Y."/>
            <person name="Jiang Y.-T."/>
            <person name="Yu X."/>
            <person name="Hao Y."/>
            <person name="Huang J."/>
            <person name="Zhao X.-W."/>
            <person name="Ke S."/>
            <person name="Chen Y.-Y."/>
            <person name="Wu W.-L."/>
            <person name="Hsu J.-L."/>
            <person name="Lin Y.-F."/>
            <person name="Huang M.-D."/>
            <person name="Li C.-Y."/>
            <person name="Huang L."/>
            <person name="Wang Z.-W."/>
            <person name="Zhao X."/>
            <person name="Zhong W.-Y."/>
            <person name="Peng D.-H."/>
            <person name="Ahmad S."/>
            <person name="Lan S."/>
            <person name="Zhang J.-S."/>
            <person name="Tsai W.-C."/>
            <person name="Van De Peer Y."/>
            <person name="Liu Z.-J."/>
        </authorList>
    </citation>
    <scope>NUCLEOTIDE SEQUENCE</scope>
    <source>
        <strain evidence="2">CP</strain>
        <tissue evidence="2">Leaves</tissue>
    </source>
</reference>
<feature type="coiled-coil region" evidence="1">
    <location>
        <begin position="5"/>
        <end position="32"/>
    </location>
</feature>
<dbReference type="EMBL" id="JAUJYO010000003">
    <property type="protein sequence ID" value="KAK1322149.1"/>
    <property type="molecule type" value="Genomic_DNA"/>
</dbReference>
<organism evidence="2 3">
    <name type="scientific">Acorus calamus</name>
    <name type="common">Sweet flag</name>
    <dbReference type="NCBI Taxonomy" id="4465"/>
    <lineage>
        <taxon>Eukaryota</taxon>
        <taxon>Viridiplantae</taxon>
        <taxon>Streptophyta</taxon>
        <taxon>Embryophyta</taxon>
        <taxon>Tracheophyta</taxon>
        <taxon>Spermatophyta</taxon>
        <taxon>Magnoliopsida</taxon>
        <taxon>Liliopsida</taxon>
        <taxon>Acoraceae</taxon>
        <taxon>Acorus</taxon>
    </lineage>
</organism>
<comment type="caution">
    <text evidence="2">The sequence shown here is derived from an EMBL/GenBank/DDBJ whole genome shotgun (WGS) entry which is preliminary data.</text>
</comment>
<reference evidence="2" key="1">
    <citation type="journal article" date="2023" name="Nat. Commun.">
        <title>Diploid and tetraploid genomes of Acorus and the evolution of monocots.</title>
        <authorList>
            <person name="Ma L."/>
            <person name="Liu K.W."/>
            <person name="Li Z."/>
            <person name="Hsiao Y.Y."/>
            <person name="Qi Y."/>
            <person name="Fu T."/>
            <person name="Tang G.D."/>
            <person name="Zhang D."/>
            <person name="Sun W.H."/>
            <person name="Liu D.K."/>
            <person name="Li Y."/>
            <person name="Chen G.Z."/>
            <person name="Liu X.D."/>
            <person name="Liao X.Y."/>
            <person name="Jiang Y.T."/>
            <person name="Yu X."/>
            <person name="Hao Y."/>
            <person name="Huang J."/>
            <person name="Zhao X.W."/>
            <person name="Ke S."/>
            <person name="Chen Y.Y."/>
            <person name="Wu W.L."/>
            <person name="Hsu J.L."/>
            <person name="Lin Y.F."/>
            <person name="Huang M.D."/>
            <person name="Li C.Y."/>
            <person name="Huang L."/>
            <person name="Wang Z.W."/>
            <person name="Zhao X."/>
            <person name="Zhong W.Y."/>
            <person name="Peng D.H."/>
            <person name="Ahmad S."/>
            <person name="Lan S."/>
            <person name="Zhang J.S."/>
            <person name="Tsai W.C."/>
            <person name="Van de Peer Y."/>
            <person name="Liu Z.J."/>
        </authorList>
    </citation>
    <scope>NUCLEOTIDE SEQUENCE</scope>
    <source>
        <strain evidence="2">CP</strain>
    </source>
</reference>
<keyword evidence="1" id="KW-0175">Coiled coil</keyword>
<proteinExistence type="predicted"/>
<evidence type="ECO:0000313" key="3">
    <source>
        <dbReference type="Proteomes" id="UP001180020"/>
    </source>
</evidence>
<dbReference type="Proteomes" id="UP001180020">
    <property type="component" value="Unassembled WGS sequence"/>
</dbReference>
<gene>
    <name evidence="2" type="ORF">QJS10_CPA03g00275</name>
</gene>
<keyword evidence="3" id="KW-1185">Reference proteome</keyword>
<accession>A0AAV9FAI7</accession>
<sequence length="69" mass="8204">MEKTLKDACQERDKALQELARLKQHLLDKELEESDKMDEDSKLIEELQMKTAHQRNQLFHLEKALKQAN</sequence>
<protein>
    <submittedName>
        <fullName evidence="2">Uncharacterized protein</fullName>
    </submittedName>
</protein>
<evidence type="ECO:0000256" key="1">
    <source>
        <dbReference type="SAM" id="Coils"/>
    </source>
</evidence>
<evidence type="ECO:0000313" key="2">
    <source>
        <dbReference type="EMBL" id="KAK1322149.1"/>
    </source>
</evidence>